<dbReference type="Proteomes" id="UP000595296">
    <property type="component" value="Chromosome"/>
</dbReference>
<organism evidence="1 2">
    <name type="scientific">Rickettsia tillamookensis</name>
    <dbReference type="NCBI Taxonomy" id="2761623"/>
    <lineage>
        <taxon>Bacteria</taxon>
        <taxon>Pseudomonadati</taxon>
        <taxon>Pseudomonadota</taxon>
        <taxon>Alphaproteobacteria</taxon>
        <taxon>Rickettsiales</taxon>
        <taxon>Rickettsiaceae</taxon>
        <taxon>Rickettsieae</taxon>
        <taxon>Rickettsia</taxon>
        <taxon>spotted fever group</taxon>
    </lineage>
</organism>
<dbReference type="EMBL" id="CP060138">
    <property type="protein sequence ID" value="QQV75005.1"/>
    <property type="molecule type" value="Genomic_DNA"/>
</dbReference>
<reference evidence="1 2" key="1">
    <citation type="journal article" date="2021" name="Int. J. Syst. Evol. Microbiol.">
        <title>Characterization of a novel transitional group Rickettsia species (Rickettsia tillamookensis sp. nov.) from the western black-legged tick, Ixodes pacificus.</title>
        <authorList>
            <person name="Gauthier D.T."/>
            <person name="Karpathy S.E."/>
            <person name="Grizzard S.L."/>
            <person name="Batra D."/>
            <person name="Rowe L.A."/>
            <person name="Paddock C.D."/>
        </authorList>
    </citation>
    <scope>NUCLEOTIDE SEQUENCE [LARGE SCALE GENOMIC DNA]</scope>
    <source>
        <strain evidence="1 2">Tillamook 23</strain>
    </source>
</reference>
<proteinExistence type="predicted"/>
<evidence type="ECO:0000313" key="1">
    <source>
        <dbReference type="EMBL" id="QQV75005.1"/>
    </source>
</evidence>
<keyword evidence="2" id="KW-1185">Reference proteome</keyword>
<evidence type="ECO:0000313" key="2">
    <source>
        <dbReference type="Proteomes" id="UP000595296"/>
    </source>
</evidence>
<name>A0A9E6MH56_9RICK</name>
<protein>
    <submittedName>
        <fullName evidence="1">Uncharacterized protein</fullName>
    </submittedName>
</protein>
<gene>
    <name evidence="1" type="ORF">H6P87_00550</name>
</gene>
<accession>A0A9E6MH56</accession>
<sequence length="140" mass="16396">MGLNILFIIIEKKQQKYNKFDIELKEFKGNVSAIKKHIHELYHLSKFAVIKNYAFDKELIKAFKTVLEYYIGKQDLWLTERPLLKLSILLEAQLLNSVKNEEGNRIPVPSLPEVLKEELEQKYELKLTGELTSHTTILQP</sequence>